<dbReference type="CDD" id="cd15489">
    <property type="entry name" value="PHD_SF"/>
    <property type="match status" value="1"/>
</dbReference>
<feature type="domain" description="BHLH" evidence="12">
    <location>
        <begin position="28"/>
        <end position="80"/>
    </location>
</feature>
<keyword evidence="3" id="KW-0862">Zinc</keyword>
<evidence type="ECO:0000256" key="8">
    <source>
        <dbReference type="ARBA" id="ARBA00023242"/>
    </source>
</evidence>
<evidence type="ECO:0000259" key="11">
    <source>
        <dbReference type="PROSITE" id="PS50016"/>
    </source>
</evidence>
<evidence type="ECO:0008006" key="15">
    <source>
        <dbReference type="Google" id="ProtNLM"/>
    </source>
</evidence>
<protein>
    <recommendedName>
        <fullName evidence="15">PHD-type domain-containing protein</fullName>
    </recommendedName>
</protein>
<feature type="domain" description="PHD-type" evidence="11">
    <location>
        <begin position="410"/>
        <end position="460"/>
    </location>
</feature>
<keyword evidence="5" id="KW-0238">DNA-binding</keyword>
<dbReference type="GO" id="GO:0003677">
    <property type="term" value="F:DNA binding"/>
    <property type="evidence" value="ECO:0007669"/>
    <property type="project" value="UniProtKB-KW"/>
</dbReference>
<evidence type="ECO:0000256" key="7">
    <source>
        <dbReference type="ARBA" id="ARBA00023163"/>
    </source>
</evidence>
<name>A0A0L0HS20_SPIPD</name>
<keyword evidence="2 9" id="KW-0863">Zinc-finger</keyword>
<dbReference type="InterPro" id="IPR019787">
    <property type="entry name" value="Znf_PHD-finger"/>
</dbReference>
<dbReference type="PRINTS" id="PR00044">
    <property type="entry name" value="LEUZIPPRMYC"/>
</dbReference>
<dbReference type="InterPro" id="IPR011598">
    <property type="entry name" value="bHLH_dom"/>
</dbReference>
<dbReference type="GO" id="GO:0008270">
    <property type="term" value="F:zinc ion binding"/>
    <property type="evidence" value="ECO:0007669"/>
    <property type="project" value="UniProtKB-KW"/>
</dbReference>
<keyword evidence="8" id="KW-0539">Nucleus</keyword>
<dbReference type="PANTHER" id="PTHR10328">
    <property type="entry name" value="PROTEIN MAX MYC-ASSOCIATED FACTOR X"/>
    <property type="match status" value="1"/>
</dbReference>
<proteinExistence type="predicted"/>
<gene>
    <name evidence="13" type="ORF">SPPG_01121</name>
</gene>
<dbReference type="SMART" id="SM00353">
    <property type="entry name" value="HLH"/>
    <property type="match status" value="1"/>
</dbReference>
<dbReference type="InterPro" id="IPR001965">
    <property type="entry name" value="Znf_PHD"/>
</dbReference>
<dbReference type="InterPro" id="IPR019786">
    <property type="entry name" value="Zinc_finger_PHD-type_CS"/>
</dbReference>
<keyword evidence="14" id="KW-1185">Reference proteome</keyword>
<reference evidence="13 14" key="1">
    <citation type="submission" date="2009-08" db="EMBL/GenBank/DDBJ databases">
        <title>The Genome Sequence of Spizellomyces punctatus strain DAOM BR117.</title>
        <authorList>
            <consortium name="The Broad Institute Genome Sequencing Platform"/>
            <person name="Russ C."/>
            <person name="Cuomo C."/>
            <person name="Shea T."/>
            <person name="Young S.K."/>
            <person name="Zeng Q."/>
            <person name="Koehrsen M."/>
            <person name="Haas B."/>
            <person name="Borodovsky M."/>
            <person name="Guigo R."/>
            <person name="Alvarado L."/>
            <person name="Berlin A."/>
            <person name="Bochicchio J."/>
            <person name="Borenstein D."/>
            <person name="Chapman S."/>
            <person name="Chen Z."/>
            <person name="Engels R."/>
            <person name="Freedman E."/>
            <person name="Gellesch M."/>
            <person name="Goldberg J."/>
            <person name="Griggs A."/>
            <person name="Gujja S."/>
            <person name="Heiman D."/>
            <person name="Hepburn T."/>
            <person name="Howarth C."/>
            <person name="Jen D."/>
            <person name="Larson L."/>
            <person name="Lewis B."/>
            <person name="Mehta T."/>
            <person name="Park D."/>
            <person name="Pearson M."/>
            <person name="Roberts A."/>
            <person name="Saif S."/>
            <person name="Shenoy N."/>
            <person name="Sisk P."/>
            <person name="Stolte C."/>
            <person name="Sykes S."/>
            <person name="Thomson T."/>
            <person name="Walk T."/>
            <person name="White J."/>
            <person name="Yandava C."/>
            <person name="Burger G."/>
            <person name="Gray M.W."/>
            <person name="Holland P.W.H."/>
            <person name="King N."/>
            <person name="Lang F.B.F."/>
            <person name="Roger A.J."/>
            <person name="Ruiz-Trillo I."/>
            <person name="Lander E."/>
            <person name="Nusbaum C."/>
        </authorList>
    </citation>
    <scope>NUCLEOTIDE SEQUENCE [LARGE SCALE GENOMIC DNA]</scope>
    <source>
        <strain evidence="13 14">DAOM BR117</strain>
    </source>
</reference>
<dbReference type="InterPro" id="IPR036638">
    <property type="entry name" value="HLH_DNA-bd_sf"/>
</dbReference>
<dbReference type="AlphaFoldDB" id="A0A0L0HS20"/>
<organism evidence="13 14">
    <name type="scientific">Spizellomyces punctatus (strain DAOM BR117)</name>
    <dbReference type="NCBI Taxonomy" id="645134"/>
    <lineage>
        <taxon>Eukaryota</taxon>
        <taxon>Fungi</taxon>
        <taxon>Fungi incertae sedis</taxon>
        <taxon>Chytridiomycota</taxon>
        <taxon>Chytridiomycota incertae sedis</taxon>
        <taxon>Chytridiomycetes</taxon>
        <taxon>Spizellomycetales</taxon>
        <taxon>Spizellomycetaceae</taxon>
        <taxon>Spizellomyces</taxon>
    </lineage>
</organism>
<evidence type="ECO:0000256" key="3">
    <source>
        <dbReference type="ARBA" id="ARBA00022833"/>
    </source>
</evidence>
<dbReference type="STRING" id="645134.A0A0L0HS20"/>
<keyword evidence="1" id="KW-0479">Metal-binding</keyword>
<dbReference type="OrthoDB" id="2161988at2759"/>
<dbReference type="GO" id="GO:0090575">
    <property type="term" value="C:RNA polymerase II transcription regulator complex"/>
    <property type="evidence" value="ECO:0007669"/>
    <property type="project" value="TreeGrafter"/>
</dbReference>
<keyword evidence="6" id="KW-0010">Activator</keyword>
<dbReference type="Pfam" id="PF00010">
    <property type="entry name" value="HLH"/>
    <property type="match status" value="1"/>
</dbReference>
<dbReference type="VEuPathDB" id="FungiDB:SPPG_01121"/>
<feature type="region of interest" description="Disordered" evidence="10">
    <location>
        <begin position="1"/>
        <end position="45"/>
    </location>
</feature>
<evidence type="ECO:0000313" key="14">
    <source>
        <dbReference type="Proteomes" id="UP000053201"/>
    </source>
</evidence>
<keyword evidence="7" id="KW-0804">Transcription</keyword>
<evidence type="ECO:0000256" key="5">
    <source>
        <dbReference type="ARBA" id="ARBA00023125"/>
    </source>
</evidence>
<evidence type="ECO:0000256" key="10">
    <source>
        <dbReference type="SAM" id="MobiDB-lite"/>
    </source>
</evidence>
<dbReference type="PROSITE" id="PS50888">
    <property type="entry name" value="BHLH"/>
    <property type="match status" value="1"/>
</dbReference>
<dbReference type="GeneID" id="27684807"/>
<evidence type="ECO:0000256" key="4">
    <source>
        <dbReference type="ARBA" id="ARBA00023015"/>
    </source>
</evidence>
<dbReference type="GO" id="GO:0045944">
    <property type="term" value="P:positive regulation of transcription by RNA polymerase II"/>
    <property type="evidence" value="ECO:0007669"/>
    <property type="project" value="TreeGrafter"/>
</dbReference>
<keyword evidence="4" id="KW-0805">Transcription regulation</keyword>
<dbReference type="Pfam" id="PF00628">
    <property type="entry name" value="PHD"/>
    <property type="match status" value="1"/>
</dbReference>
<evidence type="ECO:0000256" key="1">
    <source>
        <dbReference type="ARBA" id="ARBA00022723"/>
    </source>
</evidence>
<dbReference type="SMART" id="SM00249">
    <property type="entry name" value="PHD"/>
    <property type="match status" value="1"/>
</dbReference>
<dbReference type="PROSITE" id="PS01359">
    <property type="entry name" value="ZF_PHD_1"/>
    <property type="match status" value="1"/>
</dbReference>
<dbReference type="GO" id="GO:0046983">
    <property type="term" value="F:protein dimerization activity"/>
    <property type="evidence" value="ECO:0007669"/>
    <property type="project" value="InterPro"/>
</dbReference>
<evidence type="ECO:0000259" key="12">
    <source>
        <dbReference type="PROSITE" id="PS50888"/>
    </source>
</evidence>
<evidence type="ECO:0000313" key="13">
    <source>
        <dbReference type="EMBL" id="KND03649.1"/>
    </source>
</evidence>
<evidence type="ECO:0000256" key="6">
    <source>
        <dbReference type="ARBA" id="ARBA00023159"/>
    </source>
</evidence>
<dbReference type="GO" id="GO:0003700">
    <property type="term" value="F:DNA-binding transcription factor activity"/>
    <property type="evidence" value="ECO:0007669"/>
    <property type="project" value="InterPro"/>
</dbReference>
<dbReference type="InParanoid" id="A0A0L0HS20"/>
<dbReference type="Gene3D" id="4.10.280.10">
    <property type="entry name" value="Helix-loop-helix DNA-binding domain"/>
    <property type="match status" value="1"/>
</dbReference>
<evidence type="ECO:0000256" key="2">
    <source>
        <dbReference type="ARBA" id="ARBA00022771"/>
    </source>
</evidence>
<dbReference type="InterPro" id="IPR011011">
    <property type="entry name" value="Znf_FYVE_PHD"/>
</dbReference>
<feature type="region of interest" description="Disordered" evidence="10">
    <location>
        <begin position="219"/>
        <end position="244"/>
    </location>
</feature>
<dbReference type="Proteomes" id="UP000053201">
    <property type="component" value="Unassembled WGS sequence"/>
</dbReference>
<dbReference type="InterPro" id="IPR002418">
    <property type="entry name" value="Tscrpt_reg_Myc"/>
</dbReference>
<dbReference type="PROSITE" id="PS50016">
    <property type="entry name" value="ZF_PHD_2"/>
    <property type="match status" value="1"/>
</dbReference>
<feature type="compositionally biased region" description="Polar residues" evidence="10">
    <location>
        <begin position="1"/>
        <end position="22"/>
    </location>
</feature>
<dbReference type="InterPro" id="IPR013083">
    <property type="entry name" value="Znf_RING/FYVE/PHD"/>
</dbReference>
<dbReference type="PANTHER" id="PTHR10328:SF3">
    <property type="entry name" value="PROTEIN MAX"/>
    <property type="match status" value="1"/>
</dbReference>
<dbReference type="EMBL" id="KQ257451">
    <property type="protein sequence ID" value="KND03649.1"/>
    <property type="molecule type" value="Genomic_DNA"/>
</dbReference>
<sequence length="461" mass="50975">MISPESSAVSDTESLDASTAKSATKPKPKRANHNELERKRRQHQKCKLEELREAVPSLQTKDKPSTVVIMQKAKEYIDQLKRRIVELEMDMDRMRRGQFAGQLTKSYPVVAHGADPLIERLRRENNELKMAVQNLQNQLLKQHSMLQHYSPALDPLQPVVLSGTLSMSPVELNKPRDLNTPSKLLTGTFHTGMHTRTLSGPSSFDSQNLQQRFLNNAPASSLPHQQSFSITSSPYDTPTGLTSPVELQQPSILSAQGTPYPMDMGTSAASTGAVSFNHSLQSSVQSSQGGQSYATELNQSVKQEHGEWNLQLQSMQPLMPTSDAPLTPLTPNDLVLPTQPKKRKSNHDFHSVRNVTYSTVPPTNTNPSMVSSPTLSDFSFLQALQLTDKAPNEPADLSSLELGGNIPVPEIKCTICDKGYGETVMLDCDRCHNWFHGACVSLTDVKLIPESWLCPSCQVLR</sequence>
<evidence type="ECO:0000256" key="9">
    <source>
        <dbReference type="PROSITE-ProRule" id="PRU00146"/>
    </source>
</evidence>
<dbReference type="Gene3D" id="3.30.40.10">
    <property type="entry name" value="Zinc/RING finger domain, C3HC4 (zinc finger)"/>
    <property type="match status" value="1"/>
</dbReference>
<dbReference type="SUPFAM" id="SSF57903">
    <property type="entry name" value="FYVE/PHD zinc finger"/>
    <property type="match status" value="1"/>
</dbReference>
<accession>A0A0L0HS20</accession>
<dbReference type="eggNOG" id="KOG2483">
    <property type="taxonomic scope" value="Eukaryota"/>
</dbReference>
<dbReference type="SUPFAM" id="SSF47459">
    <property type="entry name" value="HLH, helix-loop-helix DNA-binding domain"/>
    <property type="match status" value="1"/>
</dbReference>
<dbReference type="RefSeq" id="XP_016611688.1">
    <property type="nucleotide sequence ID" value="XM_016749441.1"/>
</dbReference>